<dbReference type="Proteomes" id="UP000286075">
    <property type="component" value="Unassembled WGS sequence"/>
</dbReference>
<protein>
    <recommendedName>
        <fullName evidence="1">Alpha-L-glutamate ligase-related protein ATP-grasp domain-containing protein</fullName>
    </recommendedName>
</protein>
<comment type="caution">
    <text evidence="2">The sequence shown here is derived from an EMBL/GenBank/DDBJ whole genome shotgun (WGS) entry which is preliminary data.</text>
</comment>
<dbReference type="EMBL" id="QSCF01000037">
    <property type="protein sequence ID" value="RGX76801.1"/>
    <property type="molecule type" value="Genomic_DNA"/>
</dbReference>
<dbReference type="InterPro" id="IPR039523">
    <property type="entry name" value="RimK-rel_E_lig_ATP-grasp"/>
</dbReference>
<name>A0A413H098_9BACE</name>
<organism evidence="2 3">
    <name type="scientific">Bacteroides stercorirosoris</name>
    <dbReference type="NCBI Taxonomy" id="871324"/>
    <lineage>
        <taxon>Bacteria</taxon>
        <taxon>Pseudomonadati</taxon>
        <taxon>Bacteroidota</taxon>
        <taxon>Bacteroidia</taxon>
        <taxon>Bacteroidales</taxon>
        <taxon>Bacteroidaceae</taxon>
        <taxon>Bacteroides</taxon>
    </lineage>
</organism>
<dbReference type="AlphaFoldDB" id="A0A413H098"/>
<gene>
    <name evidence="2" type="ORF">DXA68_18345</name>
</gene>
<evidence type="ECO:0000313" key="2">
    <source>
        <dbReference type="EMBL" id="RGX76801.1"/>
    </source>
</evidence>
<accession>A0A413H098</accession>
<dbReference type="Pfam" id="PF14397">
    <property type="entry name" value="ATPgrasp_ST"/>
    <property type="match status" value="1"/>
</dbReference>
<proteinExistence type="predicted"/>
<feature type="domain" description="Alpha-L-glutamate ligase-related protein ATP-grasp" evidence="1">
    <location>
        <begin position="135"/>
        <end position="379"/>
    </location>
</feature>
<evidence type="ECO:0000259" key="1">
    <source>
        <dbReference type="Pfam" id="PF14397"/>
    </source>
</evidence>
<dbReference type="SUPFAM" id="SSF56059">
    <property type="entry name" value="Glutathione synthetase ATP-binding domain-like"/>
    <property type="match status" value="1"/>
</dbReference>
<evidence type="ECO:0000313" key="3">
    <source>
        <dbReference type="Proteomes" id="UP000286075"/>
    </source>
</evidence>
<sequence>MVLFGINKREMKEKYYVIAKTISRWKIDSRIENFLGYMADRTEFWKRMYILYYKIFDRQYYQGGIKRINEEIKRQRIGYDVFVNGGGDKCHLQRDLMYSLHRYGVSFEEYFIFKFYEKNHIGRRQYNNLKLQYGYCELLNKDSIRDLFEDKGTCYRKLKKYYKRELIVVCGDEDLQELTMFIRSHKSFIVKPLTGHSGTGIKIVKDFCGDILTFFYMMKEQGAFVLEELINQHPAMSVLHPESINTVRLATFKIQNEVYIVGAALRMGTGHSNVDNAGAGGIYAGIDIEHGFVCSMARDNRSNEYSVHPDTKCKLVGFDLPEWRKAIELVKELASVVEGATVISWDLAYSDKGWLVVEGNDVGEPYLLQAPLQIGLKDRMISLIDKYFQ</sequence>
<reference evidence="2 3" key="1">
    <citation type="submission" date="2018-08" db="EMBL/GenBank/DDBJ databases">
        <title>A genome reference for cultivated species of the human gut microbiota.</title>
        <authorList>
            <person name="Zou Y."/>
            <person name="Xue W."/>
            <person name="Luo G."/>
        </authorList>
    </citation>
    <scope>NUCLEOTIDE SEQUENCE [LARGE SCALE GENOMIC DNA]</scope>
    <source>
        <strain evidence="2 3">OF03-9BH</strain>
    </source>
</reference>